<dbReference type="Pfam" id="PF00392">
    <property type="entry name" value="GntR"/>
    <property type="match status" value="1"/>
</dbReference>
<evidence type="ECO:0000256" key="1">
    <source>
        <dbReference type="ARBA" id="ARBA00023015"/>
    </source>
</evidence>
<dbReference type="Gene3D" id="1.10.10.10">
    <property type="entry name" value="Winged helix-like DNA-binding domain superfamily/Winged helix DNA-binding domain"/>
    <property type="match status" value="1"/>
</dbReference>
<dbReference type="InterPro" id="IPR000524">
    <property type="entry name" value="Tscrpt_reg_HTH_GntR"/>
</dbReference>
<dbReference type="PANTHER" id="PTHR44846:SF1">
    <property type="entry name" value="MANNOSYL-D-GLYCERATE TRANSPORT_METABOLISM SYSTEM REPRESSOR MNGR-RELATED"/>
    <property type="match status" value="1"/>
</dbReference>
<dbReference type="SUPFAM" id="SSF64288">
    <property type="entry name" value="Chorismate lyase-like"/>
    <property type="match status" value="1"/>
</dbReference>
<dbReference type="SUPFAM" id="SSF46785">
    <property type="entry name" value="Winged helix' DNA-binding domain"/>
    <property type="match status" value="1"/>
</dbReference>
<dbReference type="InterPro" id="IPR050679">
    <property type="entry name" value="Bact_HTH_transcr_reg"/>
</dbReference>
<dbReference type="AlphaFoldDB" id="A0A2W5BF89"/>
<evidence type="ECO:0000259" key="4">
    <source>
        <dbReference type="PROSITE" id="PS50949"/>
    </source>
</evidence>
<dbReference type="GO" id="GO:0003677">
    <property type="term" value="F:DNA binding"/>
    <property type="evidence" value="ECO:0007669"/>
    <property type="project" value="UniProtKB-KW"/>
</dbReference>
<keyword evidence="3" id="KW-0804">Transcription</keyword>
<sequence length="250" mass="27534">MGSFSDRIGMLLQDDPAPLYMQLQLRIRQAIRDRELKQDEAIPAERELAMEFGVSRITARRAVNALAAEGLLVRRRGAGTFVATRVEKSFATLSSFSEDMSARGRQPGSKWLSRTIGCVSPEEALSLGLSPGADVYRFQRLRMADDVPMALEYTTIIGSCLPGVDVVTDSLYAALERNGCRPVRALQRLRAIHFPAEQAHLLSVPVGHAGLFIERRGFLADGSPVESTQSYYRGDAYDFVAELNAPQVDS</sequence>
<name>A0A2W5BF89_9SPHN</name>
<dbReference type="SMART" id="SM00866">
    <property type="entry name" value="UTRA"/>
    <property type="match status" value="1"/>
</dbReference>
<evidence type="ECO:0000256" key="3">
    <source>
        <dbReference type="ARBA" id="ARBA00023163"/>
    </source>
</evidence>
<dbReference type="PROSITE" id="PS50949">
    <property type="entry name" value="HTH_GNTR"/>
    <property type="match status" value="1"/>
</dbReference>
<dbReference type="CDD" id="cd07377">
    <property type="entry name" value="WHTH_GntR"/>
    <property type="match status" value="1"/>
</dbReference>
<dbReference type="FunFam" id="1.10.10.10:FF:000079">
    <property type="entry name" value="GntR family transcriptional regulator"/>
    <property type="match status" value="1"/>
</dbReference>
<keyword evidence="2" id="KW-0238">DNA-binding</keyword>
<dbReference type="InterPro" id="IPR036388">
    <property type="entry name" value="WH-like_DNA-bd_sf"/>
</dbReference>
<organism evidence="5 6">
    <name type="scientific">Sphingomonas hengshuiensis</name>
    <dbReference type="NCBI Taxonomy" id="1609977"/>
    <lineage>
        <taxon>Bacteria</taxon>
        <taxon>Pseudomonadati</taxon>
        <taxon>Pseudomonadota</taxon>
        <taxon>Alphaproteobacteria</taxon>
        <taxon>Sphingomonadales</taxon>
        <taxon>Sphingomonadaceae</taxon>
        <taxon>Sphingomonas</taxon>
    </lineage>
</organism>
<feature type="domain" description="HTH gntR-type" evidence="4">
    <location>
        <begin position="17"/>
        <end position="85"/>
    </location>
</feature>
<evidence type="ECO:0000256" key="2">
    <source>
        <dbReference type="ARBA" id="ARBA00023125"/>
    </source>
</evidence>
<accession>A0A2W5BF89</accession>
<comment type="caution">
    <text evidence="5">The sequence shown here is derived from an EMBL/GenBank/DDBJ whole genome shotgun (WGS) entry which is preliminary data.</text>
</comment>
<reference evidence="5 6" key="1">
    <citation type="submission" date="2017-08" db="EMBL/GenBank/DDBJ databases">
        <title>Infants hospitalized years apart are colonized by the same room-sourced microbial strains.</title>
        <authorList>
            <person name="Brooks B."/>
            <person name="Olm M.R."/>
            <person name="Firek B.A."/>
            <person name="Baker R."/>
            <person name="Thomas B.C."/>
            <person name="Morowitz M.J."/>
            <person name="Banfield J.F."/>
        </authorList>
    </citation>
    <scope>NUCLEOTIDE SEQUENCE [LARGE SCALE GENOMIC DNA]</scope>
    <source>
        <strain evidence="5">S2_018_000_R3_110</strain>
    </source>
</reference>
<dbReference type="Proteomes" id="UP000248614">
    <property type="component" value="Unassembled WGS sequence"/>
</dbReference>
<dbReference type="EMBL" id="QFNF01000006">
    <property type="protein sequence ID" value="PZO79758.1"/>
    <property type="molecule type" value="Genomic_DNA"/>
</dbReference>
<dbReference type="GO" id="GO:0003700">
    <property type="term" value="F:DNA-binding transcription factor activity"/>
    <property type="evidence" value="ECO:0007669"/>
    <property type="project" value="InterPro"/>
</dbReference>
<dbReference type="PANTHER" id="PTHR44846">
    <property type="entry name" value="MANNOSYL-D-GLYCERATE TRANSPORT/METABOLISM SYSTEM REPRESSOR MNGR-RELATED"/>
    <property type="match status" value="1"/>
</dbReference>
<dbReference type="InterPro" id="IPR036390">
    <property type="entry name" value="WH_DNA-bd_sf"/>
</dbReference>
<evidence type="ECO:0000313" key="5">
    <source>
        <dbReference type="EMBL" id="PZO79758.1"/>
    </source>
</evidence>
<dbReference type="GO" id="GO:0045892">
    <property type="term" value="P:negative regulation of DNA-templated transcription"/>
    <property type="evidence" value="ECO:0007669"/>
    <property type="project" value="TreeGrafter"/>
</dbReference>
<gene>
    <name evidence="5" type="ORF">DI632_03790</name>
</gene>
<dbReference type="InterPro" id="IPR011663">
    <property type="entry name" value="UTRA"/>
</dbReference>
<evidence type="ECO:0000313" key="6">
    <source>
        <dbReference type="Proteomes" id="UP000248614"/>
    </source>
</evidence>
<proteinExistence type="predicted"/>
<dbReference type="SMART" id="SM00345">
    <property type="entry name" value="HTH_GNTR"/>
    <property type="match status" value="1"/>
</dbReference>
<dbReference type="Gene3D" id="3.40.1410.10">
    <property type="entry name" value="Chorismate lyase-like"/>
    <property type="match status" value="1"/>
</dbReference>
<keyword evidence="1" id="KW-0805">Transcription regulation</keyword>
<dbReference type="InterPro" id="IPR028978">
    <property type="entry name" value="Chorismate_lyase_/UTRA_dom_sf"/>
</dbReference>
<dbReference type="Pfam" id="PF07702">
    <property type="entry name" value="UTRA"/>
    <property type="match status" value="1"/>
</dbReference>
<protein>
    <submittedName>
        <fullName evidence="5">GntR family transcriptional regulator</fullName>
    </submittedName>
</protein>
<dbReference type="PRINTS" id="PR00035">
    <property type="entry name" value="HTHGNTR"/>
</dbReference>